<evidence type="ECO:0000256" key="1">
    <source>
        <dbReference type="ARBA" id="ARBA00022553"/>
    </source>
</evidence>
<dbReference type="InterPro" id="IPR039420">
    <property type="entry name" value="WalR-like"/>
</dbReference>
<evidence type="ECO:0000256" key="3">
    <source>
        <dbReference type="ARBA" id="ARBA00023015"/>
    </source>
</evidence>
<dbReference type="SMART" id="SM00448">
    <property type="entry name" value="REC"/>
    <property type="match status" value="1"/>
</dbReference>
<evidence type="ECO:0000259" key="8">
    <source>
        <dbReference type="PROSITE" id="PS50110"/>
    </source>
</evidence>
<dbReference type="InterPro" id="IPR001789">
    <property type="entry name" value="Sig_transdc_resp-reg_receiver"/>
</dbReference>
<comment type="caution">
    <text evidence="10">The sequence shown here is derived from an EMBL/GenBank/DDBJ whole genome shotgun (WGS) entry which is preliminary data.</text>
</comment>
<dbReference type="InterPro" id="IPR001867">
    <property type="entry name" value="OmpR/PhoB-type_DNA-bd"/>
</dbReference>
<dbReference type="SMART" id="SM00862">
    <property type="entry name" value="Trans_reg_C"/>
    <property type="match status" value="1"/>
</dbReference>
<evidence type="ECO:0000256" key="5">
    <source>
        <dbReference type="ARBA" id="ARBA00023163"/>
    </source>
</evidence>
<sequence>MRDKIIIVDDDEDSRKLLVQYLTKHGLEVISCSYNNHDHDTLEMFYSHDPDLIILDLSTPRLAGLELCAEVRKVSDVPILFMSYHSDDYIKISAFNLGGDDYISKPLSYDVFHARIKALIRRNRRAFPVNQRHLLHFPGLEVNLSTHCVISYGKEAILSTKEFQLLVILAKNPNRVFHTEALYDLVWRDNKLGDVRTVMVHIYNLRQKIELRPNKPLYIHTVRGAGYKFNGAVSLGAIETQSETFS</sequence>
<proteinExistence type="predicted"/>
<dbReference type="InterPro" id="IPR036388">
    <property type="entry name" value="WH-like_DNA-bd_sf"/>
</dbReference>
<dbReference type="PANTHER" id="PTHR48111">
    <property type="entry name" value="REGULATOR OF RPOS"/>
    <property type="match status" value="1"/>
</dbReference>
<feature type="domain" description="Response regulatory" evidence="8">
    <location>
        <begin position="4"/>
        <end position="120"/>
    </location>
</feature>
<evidence type="ECO:0000313" key="10">
    <source>
        <dbReference type="EMBL" id="MBW7477619.1"/>
    </source>
</evidence>
<dbReference type="CDD" id="cd00383">
    <property type="entry name" value="trans_reg_C"/>
    <property type="match status" value="1"/>
</dbReference>
<dbReference type="SUPFAM" id="SSF52172">
    <property type="entry name" value="CheY-like"/>
    <property type="match status" value="1"/>
</dbReference>
<evidence type="ECO:0000259" key="9">
    <source>
        <dbReference type="PROSITE" id="PS51755"/>
    </source>
</evidence>
<keyword evidence="2" id="KW-0902">Two-component regulatory system</keyword>
<reference evidence="10 11" key="1">
    <citation type="submission" date="2021-07" db="EMBL/GenBank/DDBJ databases">
        <title>Paenibacillus radiodurans sp. nov., isolated from the southeastern edge of Tengger Desert.</title>
        <authorList>
            <person name="Zhang G."/>
        </authorList>
    </citation>
    <scope>NUCLEOTIDE SEQUENCE [LARGE SCALE GENOMIC DNA]</scope>
    <source>
        <strain evidence="10 11">DT7-4</strain>
    </source>
</reference>
<keyword evidence="3" id="KW-0805">Transcription regulation</keyword>
<evidence type="ECO:0000313" key="11">
    <source>
        <dbReference type="Proteomes" id="UP000812277"/>
    </source>
</evidence>
<dbReference type="InterPro" id="IPR016032">
    <property type="entry name" value="Sig_transdc_resp-reg_C-effctor"/>
</dbReference>
<keyword evidence="1 6" id="KW-0597">Phosphoprotein</keyword>
<evidence type="ECO:0000256" key="7">
    <source>
        <dbReference type="PROSITE-ProRule" id="PRU01091"/>
    </source>
</evidence>
<feature type="modified residue" description="4-aspartylphosphate" evidence="6">
    <location>
        <position position="56"/>
    </location>
</feature>
<dbReference type="PROSITE" id="PS50110">
    <property type="entry name" value="RESPONSE_REGULATORY"/>
    <property type="match status" value="1"/>
</dbReference>
<keyword evidence="5" id="KW-0804">Transcription</keyword>
<evidence type="ECO:0000256" key="2">
    <source>
        <dbReference type="ARBA" id="ARBA00023012"/>
    </source>
</evidence>
<dbReference type="Gene3D" id="1.10.10.10">
    <property type="entry name" value="Winged helix-like DNA-binding domain superfamily/Winged helix DNA-binding domain"/>
    <property type="match status" value="1"/>
</dbReference>
<protein>
    <submittedName>
        <fullName evidence="10">Response regulator transcription factor</fullName>
    </submittedName>
</protein>
<feature type="DNA-binding region" description="OmpR/PhoB-type" evidence="7">
    <location>
        <begin position="132"/>
        <end position="231"/>
    </location>
</feature>
<organism evidence="10 11">
    <name type="scientific">Paenibacillus oenotherae</name>
    <dbReference type="NCBI Taxonomy" id="1435645"/>
    <lineage>
        <taxon>Bacteria</taxon>
        <taxon>Bacillati</taxon>
        <taxon>Bacillota</taxon>
        <taxon>Bacilli</taxon>
        <taxon>Bacillales</taxon>
        <taxon>Paenibacillaceae</taxon>
        <taxon>Paenibacillus</taxon>
    </lineage>
</organism>
<dbReference type="Gene3D" id="3.40.50.2300">
    <property type="match status" value="1"/>
</dbReference>
<dbReference type="PROSITE" id="PS51755">
    <property type="entry name" value="OMPR_PHOB"/>
    <property type="match status" value="1"/>
</dbReference>
<accession>A0ABS7DCG8</accession>
<gene>
    <name evidence="10" type="ORF">K0T92_23135</name>
</gene>
<dbReference type="PANTHER" id="PTHR48111:SF40">
    <property type="entry name" value="PHOSPHATE REGULON TRANSCRIPTIONAL REGULATORY PROTEIN PHOB"/>
    <property type="match status" value="1"/>
</dbReference>
<name>A0ABS7DCG8_9BACL</name>
<feature type="domain" description="OmpR/PhoB-type" evidence="9">
    <location>
        <begin position="132"/>
        <end position="231"/>
    </location>
</feature>
<dbReference type="InterPro" id="IPR011006">
    <property type="entry name" value="CheY-like_superfamily"/>
</dbReference>
<dbReference type="CDD" id="cd17574">
    <property type="entry name" value="REC_OmpR"/>
    <property type="match status" value="1"/>
</dbReference>
<keyword evidence="4 7" id="KW-0238">DNA-binding</keyword>
<dbReference type="RefSeq" id="WP_219874963.1">
    <property type="nucleotide sequence ID" value="NZ_JAHZIJ010000028.1"/>
</dbReference>
<evidence type="ECO:0000256" key="6">
    <source>
        <dbReference type="PROSITE-ProRule" id="PRU00169"/>
    </source>
</evidence>
<dbReference type="EMBL" id="JAHZIJ010000028">
    <property type="protein sequence ID" value="MBW7477619.1"/>
    <property type="molecule type" value="Genomic_DNA"/>
</dbReference>
<dbReference type="SUPFAM" id="SSF46894">
    <property type="entry name" value="C-terminal effector domain of the bipartite response regulators"/>
    <property type="match status" value="1"/>
</dbReference>
<dbReference type="Pfam" id="PF00072">
    <property type="entry name" value="Response_reg"/>
    <property type="match status" value="1"/>
</dbReference>
<evidence type="ECO:0000256" key="4">
    <source>
        <dbReference type="ARBA" id="ARBA00023125"/>
    </source>
</evidence>
<dbReference type="Pfam" id="PF00486">
    <property type="entry name" value="Trans_reg_C"/>
    <property type="match status" value="1"/>
</dbReference>
<dbReference type="Proteomes" id="UP000812277">
    <property type="component" value="Unassembled WGS sequence"/>
</dbReference>
<keyword evidence="11" id="KW-1185">Reference proteome</keyword>